<feature type="transmembrane region" description="Helical" evidence="8">
    <location>
        <begin position="34"/>
        <end position="53"/>
    </location>
</feature>
<feature type="transmembrane region" description="Helical" evidence="8">
    <location>
        <begin position="147"/>
        <end position="166"/>
    </location>
</feature>
<dbReference type="PANTHER" id="PTHR48086:SF7">
    <property type="entry name" value="SODIUM-SOLUTE SYMPORTER-RELATED"/>
    <property type="match status" value="1"/>
</dbReference>
<dbReference type="EMBL" id="CP058559">
    <property type="protein sequence ID" value="QNO16252.1"/>
    <property type="molecule type" value="Genomic_DNA"/>
</dbReference>
<feature type="transmembrane region" description="Helical" evidence="8">
    <location>
        <begin position="178"/>
        <end position="199"/>
    </location>
</feature>
<dbReference type="InterPro" id="IPR038377">
    <property type="entry name" value="Na/Glc_symporter_sf"/>
</dbReference>
<feature type="transmembrane region" description="Helical" evidence="8">
    <location>
        <begin position="115"/>
        <end position="135"/>
    </location>
</feature>
<evidence type="ECO:0000313" key="9">
    <source>
        <dbReference type="EMBL" id="QNO16252.1"/>
    </source>
</evidence>
<dbReference type="GO" id="GO:0005886">
    <property type="term" value="C:plasma membrane"/>
    <property type="evidence" value="ECO:0007669"/>
    <property type="project" value="TreeGrafter"/>
</dbReference>
<evidence type="ECO:0000256" key="7">
    <source>
        <dbReference type="RuleBase" id="RU362091"/>
    </source>
</evidence>
<keyword evidence="10" id="KW-1185">Reference proteome</keyword>
<feature type="transmembrane region" description="Helical" evidence="8">
    <location>
        <begin position="437"/>
        <end position="456"/>
    </location>
</feature>
<feature type="transmembrane region" description="Helical" evidence="8">
    <location>
        <begin position="351"/>
        <end position="373"/>
    </location>
</feature>
<dbReference type="PANTHER" id="PTHR48086">
    <property type="entry name" value="SODIUM/PROLINE SYMPORTER-RELATED"/>
    <property type="match status" value="1"/>
</dbReference>
<evidence type="ECO:0000313" key="10">
    <source>
        <dbReference type="Proteomes" id="UP000516160"/>
    </source>
</evidence>
<feature type="transmembrane region" description="Helical" evidence="8">
    <location>
        <begin position="379"/>
        <end position="400"/>
    </location>
</feature>
<evidence type="ECO:0000256" key="8">
    <source>
        <dbReference type="SAM" id="Phobius"/>
    </source>
</evidence>
<dbReference type="NCBIfam" id="TIGR00813">
    <property type="entry name" value="sss"/>
    <property type="match status" value="1"/>
</dbReference>
<dbReference type="Pfam" id="PF00474">
    <property type="entry name" value="SSF"/>
    <property type="match status" value="1"/>
</dbReference>
<reference evidence="9 10" key="1">
    <citation type="submission" date="2020-07" db="EMBL/GenBank/DDBJ databases">
        <title>Alkalicella. sp. LB2 genome.</title>
        <authorList>
            <person name="Postec A."/>
            <person name="Quemeneur M."/>
        </authorList>
    </citation>
    <scope>NUCLEOTIDE SEQUENCE [LARGE SCALE GENOMIC DNA]</scope>
    <source>
        <strain evidence="9 10">LB2</strain>
    </source>
</reference>
<dbReference type="InterPro" id="IPR001734">
    <property type="entry name" value="Na/solute_symporter"/>
</dbReference>
<accession>A0A7G9WC40</accession>
<feature type="transmembrane region" description="Helical" evidence="8">
    <location>
        <begin position="258"/>
        <end position="280"/>
    </location>
</feature>
<name>A0A7G9WC40_ALKCA</name>
<feature type="transmembrane region" description="Helical" evidence="8">
    <location>
        <begin position="407"/>
        <end position="431"/>
    </location>
</feature>
<dbReference type="PROSITE" id="PS50283">
    <property type="entry name" value="NA_SOLUT_SYMP_3"/>
    <property type="match status" value="1"/>
</dbReference>
<feature type="transmembrane region" description="Helical" evidence="8">
    <location>
        <begin position="6"/>
        <end position="22"/>
    </location>
</feature>
<evidence type="ECO:0000256" key="3">
    <source>
        <dbReference type="ARBA" id="ARBA00022448"/>
    </source>
</evidence>
<feature type="transmembrane region" description="Helical" evidence="8">
    <location>
        <begin position="219"/>
        <end position="237"/>
    </location>
</feature>
<dbReference type="KEGG" id="acae:HYG86_16480"/>
<dbReference type="GO" id="GO:0022857">
    <property type="term" value="F:transmembrane transporter activity"/>
    <property type="evidence" value="ECO:0007669"/>
    <property type="project" value="InterPro"/>
</dbReference>
<comment type="subcellular location">
    <subcellularLocation>
        <location evidence="1">Membrane</location>
        <topology evidence="1">Multi-pass membrane protein</topology>
    </subcellularLocation>
</comment>
<sequence length="468" mass="49324">MLTLQTIMVVYLGLMLIIGIFLSRRIKNVTDFFLAGRSLGVVLCTATLAATHLGGGFILGSGEAGYLTGISGVWYGASTGLGLLLLGLLFASKFRALSLTTVSDYLEERYGGKTIRILTALLSLVAIVGILAAQVKAAEGIMVMLGFNPRISSIVVTCIFIVYTAISGMWGVTVTDFIQVIIAGGGIVIASILSLVKLGGFSAIRSSVEIPGYFSVSSIGYSSIIWILLPTVMYTLIGQDFLQRLFSSKNEKTARTSGILSGTLLVVIALAPVIAGMAAQVKFPYLDNPRAAIPTLVTEIFPPMVGGIVLAAIMAAVMSTADSLLCAGSSHLINDLYLKTGKKVKYEGKKLLALTVFSTVVLGFLSLMVAMSLPSIITALIYAYTMFTAGVFVPVVMGLLWSKGTKFAALSSMIVGSSMALLGVTNVLSFGIVPVEIGASVVSLIIYVVITFFTGYQSNNLLSNKKMA</sequence>
<organism evidence="9 10">
    <name type="scientific">Alkalicella caledoniensis</name>
    <dbReference type="NCBI Taxonomy" id="2731377"/>
    <lineage>
        <taxon>Bacteria</taxon>
        <taxon>Bacillati</taxon>
        <taxon>Bacillota</taxon>
        <taxon>Clostridia</taxon>
        <taxon>Eubacteriales</taxon>
        <taxon>Proteinivoracaceae</taxon>
        <taxon>Alkalicella</taxon>
    </lineage>
</organism>
<keyword evidence="4 8" id="KW-0812">Transmembrane</keyword>
<dbReference type="AlphaFoldDB" id="A0A7G9WC40"/>
<dbReference type="Gene3D" id="1.20.1730.10">
    <property type="entry name" value="Sodium/glucose cotransporter"/>
    <property type="match status" value="1"/>
</dbReference>
<evidence type="ECO:0000256" key="2">
    <source>
        <dbReference type="ARBA" id="ARBA00006434"/>
    </source>
</evidence>
<dbReference type="RefSeq" id="WP_213166645.1">
    <property type="nucleotide sequence ID" value="NZ_CP058559.1"/>
</dbReference>
<keyword evidence="3" id="KW-0813">Transport</keyword>
<evidence type="ECO:0000256" key="6">
    <source>
        <dbReference type="ARBA" id="ARBA00023136"/>
    </source>
</evidence>
<feature type="transmembrane region" description="Helical" evidence="8">
    <location>
        <begin position="300"/>
        <end position="321"/>
    </location>
</feature>
<evidence type="ECO:0000256" key="1">
    <source>
        <dbReference type="ARBA" id="ARBA00004141"/>
    </source>
</evidence>
<keyword evidence="6 8" id="KW-0472">Membrane</keyword>
<feature type="transmembrane region" description="Helical" evidence="8">
    <location>
        <begin position="73"/>
        <end position="94"/>
    </location>
</feature>
<proteinExistence type="inferred from homology"/>
<evidence type="ECO:0000256" key="4">
    <source>
        <dbReference type="ARBA" id="ARBA00022692"/>
    </source>
</evidence>
<protein>
    <submittedName>
        <fullName evidence="9">Sodium/solute symporter</fullName>
    </submittedName>
</protein>
<comment type="similarity">
    <text evidence="2 7">Belongs to the sodium:solute symporter (SSF) (TC 2.A.21) family.</text>
</comment>
<dbReference type="Proteomes" id="UP000516160">
    <property type="component" value="Chromosome"/>
</dbReference>
<evidence type="ECO:0000256" key="5">
    <source>
        <dbReference type="ARBA" id="ARBA00022989"/>
    </source>
</evidence>
<keyword evidence="5 8" id="KW-1133">Transmembrane helix</keyword>
<gene>
    <name evidence="9" type="ORF">HYG86_16480</name>
</gene>
<dbReference type="InterPro" id="IPR050277">
    <property type="entry name" value="Sodium:Solute_Symporter"/>
</dbReference>